<keyword evidence="2" id="KW-1185">Reference proteome</keyword>
<sequence length="592" mass="66704">MYTEEQVEAIHHAHDILQDTGPHPEAILDNNISSSCSSLLSTAFINYFSPSPTLFNLKEQLNRLMYVHGIVDHPIGTIVEFPETGHQMDVGITHRFRVNSQNFVNPKDNIQYSLGPPHSIHYDVKCLLLSDKNTGELVLCKQTKLSCHSIKKCSFNSIGGQQTPSATPPLNATGEVFMKTLGFFCALQEYGCAFDKTSKINADNDNIDADEIEDSLSNHLSRMLDWIAILKDIHVYSCEYYMKGQHNHLRIQNINEFDIEYLSALFNNNMTEILLHENAAADKGYGPLTPSMWHQDAHGILQRGTMVSINDCKSHVEIYEPNNLNDCPYVLIVCRNPHTHLQPTCTKTPATIHKIFNLLLEPLEWQLADATSHHILLDNMFIYGLRKLLRWSDFHDPGLGNLHPSLVNYDHSQRLINELHNKRYPKGTGLEGAKHLLEQSLVLPPEQQYLRCVKTYDDPKEGKFHIVICMFKAMTIVIAQQDTGQEIQFRHIHGSGIDTITADGHRGQALEQDVWSAMMSLASSEASANYDKVIDTICTGGKKALDWLGDKESNDAFTLAAIYQPLSKILSKVWKAAPLTSNGNEQAHRNIN</sequence>
<organism evidence="1 2">
    <name type="scientific">Clathrus columnatus</name>
    <dbReference type="NCBI Taxonomy" id="1419009"/>
    <lineage>
        <taxon>Eukaryota</taxon>
        <taxon>Fungi</taxon>
        <taxon>Dikarya</taxon>
        <taxon>Basidiomycota</taxon>
        <taxon>Agaricomycotina</taxon>
        <taxon>Agaricomycetes</taxon>
        <taxon>Phallomycetidae</taxon>
        <taxon>Phallales</taxon>
        <taxon>Clathraceae</taxon>
        <taxon>Clathrus</taxon>
    </lineage>
</organism>
<comment type="caution">
    <text evidence="1">The sequence shown here is derived from an EMBL/GenBank/DDBJ whole genome shotgun (WGS) entry which is preliminary data.</text>
</comment>
<evidence type="ECO:0000313" key="2">
    <source>
        <dbReference type="Proteomes" id="UP001050691"/>
    </source>
</evidence>
<reference evidence="1" key="1">
    <citation type="submission" date="2021-10" db="EMBL/GenBank/DDBJ databases">
        <title>De novo Genome Assembly of Clathrus columnatus (Basidiomycota, Fungi) Using Illumina and Nanopore Sequence Data.</title>
        <authorList>
            <person name="Ogiso-Tanaka E."/>
            <person name="Itagaki H."/>
            <person name="Hosoya T."/>
            <person name="Hosaka K."/>
        </authorList>
    </citation>
    <scope>NUCLEOTIDE SEQUENCE</scope>
    <source>
        <strain evidence="1">MO-923</strain>
    </source>
</reference>
<dbReference type="EMBL" id="BPWL01000006">
    <property type="protein sequence ID" value="GJJ11594.1"/>
    <property type="molecule type" value="Genomic_DNA"/>
</dbReference>
<gene>
    <name evidence="1" type="ORF">Clacol_005829</name>
</gene>
<dbReference type="AlphaFoldDB" id="A0AAV5AAF7"/>
<accession>A0AAV5AAF7</accession>
<dbReference type="Proteomes" id="UP001050691">
    <property type="component" value="Unassembled WGS sequence"/>
</dbReference>
<evidence type="ECO:0000313" key="1">
    <source>
        <dbReference type="EMBL" id="GJJ11594.1"/>
    </source>
</evidence>
<name>A0AAV5AAF7_9AGAM</name>
<protein>
    <submittedName>
        <fullName evidence="1">Uncharacterized protein</fullName>
    </submittedName>
</protein>
<proteinExistence type="predicted"/>